<dbReference type="PANTHER" id="PTHR43771:SF2">
    <property type="entry name" value="PHOSPHOMANNOMUTASE_PHOSPHOGLUCOMUTASE"/>
    <property type="match status" value="1"/>
</dbReference>
<evidence type="ECO:0000313" key="12">
    <source>
        <dbReference type="EMBL" id="SDN59852.1"/>
    </source>
</evidence>
<dbReference type="EMBL" id="FNIN01000003">
    <property type="protein sequence ID" value="SDN59852.1"/>
    <property type="molecule type" value="Genomic_DNA"/>
</dbReference>
<dbReference type="PRINTS" id="PR00509">
    <property type="entry name" value="PGMPMM"/>
</dbReference>
<dbReference type="Proteomes" id="UP000199602">
    <property type="component" value="Unassembled WGS sequence"/>
</dbReference>
<dbReference type="Pfam" id="PF00408">
    <property type="entry name" value="PGM_PMM_IV"/>
    <property type="match status" value="1"/>
</dbReference>
<evidence type="ECO:0000259" key="8">
    <source>
        <dbReference type="Pfam" id="PF00408"/>
    </source>
</evidence>
<feature type="domain" description="Alpha-D-phosphohexomutase alpha/beta/alpha" evidence="10">
    <location>
        <begin position="156"/>
        <end position="253"/>
    </location>
</feature>
<dbReference type="InterPro" id="IPR005845">
    <property type="entry name" value="A-D-PHexomutase_a/b/a-II"/>
</dbReference>
<dbReference type="InterPro" id="IPR005846">
    <property type="entry name" value="A-D-PHexomutase_a/b/a-III"/>
</dbReference>
<evidence type="ECO:0000259" key="9">
    <source>
        <dbReference type="Pfam" id="PF02878"/>
    </source>
</evidence>
<dbReference type="GO" id="GO:0016868">
    <property type="term" value="F:intramolecular phosphotransferase activity"/>
    <property type="evidence" value="ECO:0007669"/>
    <property type="project" value="InterPro"/>
</dbReference>
<evidence type="ECO:0000256" key="5">
    <source>
        <dbReference type="ARBA" id="ARBA00022842"/>
    </source>
</evidence>
<evidence type="ECO:0000256" key="7">
    <source>
        <dbReference type="RuleBase" id="RU004326"/>
    </source>
</evidence>
<evidence type="ECO:0000256" key="3">
    <source>
        <dbReference type="ARBA" id="ARBA00022553"/>
    </source>
</evidence>
<proteinExistence type="inferred from homology"/>
<dbReference type="AlphaFoldDB" id="A0A1H0CPM4"/>
<evidence type="ECO:0000313" key="13">
    <source>
        <dbReference type="Proteomes" id="UP000199602"/>
    </source>
</evidence>
<keyword evidence="4 7" id="KW-0479">Metal-binding</keyword>
<comment type="similarity">
    <text evidence="2 7">Belongs to the phosphohexose mutase family.</text>
</comment>
<dbReference type="STRING" id="206665.SAMN04488516_103133"/>
<dbReference type="InterPro" id="IPR005844">
    <property type="entry name" value="A-D-PHexomutase_a/b/a-I"/>
</dbReference>
<dbReference type="InterPro" id="IPR016066">
    <property type="entry name" value="A-D-PHexomutase_CS"/>
</dbReference>
<dbReference type="Pfam" id="PF02880">
    <property type="entry name" value="PGM_PMM_III"/>
    <property type="match status" value="1"/>
</dbReference>
<keyword evidence="5 7" id="KW-0460">Magnesium</keyword>
<dbReference type="PROSITE" id="PS00710">
    <property type="entry name" value="PGM_PMM"/>
    <property type="match status" value="1"/>
</dbReference>
<dbReference type="GO" id="GO:0005975">
    <property type="term" value="P:carbohydrate metabolic process"/>
    <property type="evidence" value="ECO:0007669"/>
    <property type="project" value="InterPro"/>
</dbReference>
<evidence type="ECO:0000256" key="2">
    <source>
        <dbReference type="ARBA" id="ARBA00010231"/>
    </source>
</evidence>
<evidence type="ECO:0000256" key="1">
    <source>
        <dbReference type="ARBA" id="ARBA00001946"/>
    </source>
</evidence>
<keyword evidence="13" id="KW-1185">Reference proteome</keyword>
<feature type="domain" description="Alpha-D-phosphohexomutase alpha/beta/alpha" evidence="11">
    <location>
        <begin position="258"/>
        <end position="367"/>
    </location>
</feature>
<dbReference type="PANTHER" id="PTHR43771">
    <property type="entry name" value="PHOSPHOMANNOMUTASE"/>
    <property type="match status" value="1"/>
</dbReference>
<evidence type="ECO:0000256" key="6">
    <source>
        <dbReference type="ARBA" id="ARBA00023235"/>
    </source>
</evidence>
<protein>
    <submittedName>
        <fullName evidence="12">Phosphomannomutase / phosphoglucomutase</fullName>
    </submittedName>
</protein>
<dbReference type="GO" id="GO:0000287">
    <property type="term" value="F:magnesium ion binding"/>
    <property type="evidence" value="ECO:0007669"/>
    <property type="project" value="InterPro"/>
</dbReference>
<dbReference type="Gene3D" id="3.30.310.50">
    <property type="entry name" value="Alpha-D-phosphohexomutase, C-terminal domain"/>
    <property type="match status" value="1"/>
</dbReference>
<feature type="domain" description="Alpha-D-phosphohexomutase alpha/beta/alpha" evidence="9">
    <location>
        <begin position="7"/>
        <end position="138"/>
    </location>
</feature>
<dbReference type="Pfam" id="PF02879">
    <property type="entry name" value="PGM_PMM_II"/>
    <property type="match status" value="1"/>
</dbReference>
<sequence>MKPIKKEIFRAYDIRGIVDVDFDPEWVETFGKACGTYFRKQGIRRVAVGHDCRHSSPIYQQSIIKGLTQTGVDVIFLNMVATPLFYFAVKFLNLQGGVMITASHNPKDFNGFKIWAHESTIHTDEILKIYEIMKSGDFLISEKLQGLATEMDIVPAYINHLTSDGKLPHPIKVVVDGGNGAAGEVCAEVLRKLGAEVIELYCEPDGDFPNHHPDPTVLENIADLKQKVIEENAHLGIGLDGDGDRIGVLDETGNIIYGDKLLAIFARDILKKHPGATIIGEVKCSYLLYDDIKKHGGKPIMWKTGHSLIKAKMKEEGALLAGEMSGHMFFADKYFGFDDAIYAAKRLVEIIAQNPQKPLSTYLNDWPQTVTTPEIRMQCPDKIKFEVIKKAQKYFKEKYTIIDVDGVRIVFPDGWGLLRASNTQPVLVLRFEATNQERLEEIRKIIETPLKQWIKELS</sequence>
<accession>A0A1H0CPM4</accession>
<feature type="domain" description="Alpha-D-phosphohexomutase C-terminal" evidence="8">
    <location>
        <begin position="374"/>
        <end position="445"/>
    </location>
</feature>
<name>A0A1H0CPM4_9BACT</name>
<comment type="cofactor">
    <cofactor evidence="1">
        <name>Mg(2+)</name>
        <dbReference type="ChEBI" id="CHEBI:18420"/>
    </cofactor>
</comment>
<reference evidence="12 13" key="1">
    <citation type="submission" date="2016-10" db="EMBL/GenBank/DDBJ databases">
        <authorList>
            <person name="de Groot N.N."/>
        </authorList>
    </citation>
    <scope>NUCLEOTIDE SEQUENCE [LARGE SCALE GENOMIC DNA]</scope>
    <source>
        <strain evidence="12 13">DSM 15269</strain>
    </source>
</reference>
<dbReference type="InterPro" id="IPR036900">
    <property type="entry name" value="A-D-PHexomutase_C_sf"/>
</dbReference>
<evidence type="ECO:0000259" key="11">
    <source>
        <dbReference type="Pfam" id="PF02880"/>
    </source>
</evidence>
<dbReference type="InterPro" id="IPR005841">
    <property type="entry name" value="Alpha-D-phosphohexomutase_SF"/>
</dbReference>
<evidence type="ECO:0000259" key="10">
    <source>
        <dbReference type="Pfam" id="PF02879"/>
    </source>
</evidence>
<dbReference type="SUPFAM" id="SSF53738">
    <property type="entry name" value="Phosphoglucomutase, first 3 domains"/>
    <property type="match status" value="3"/>
</dbReference>
<dbReference type="CDD" id="cd03089">
    <property type="entry name" value="PMM_PGM"/>
    <property type="match status" value="1"/>
</dbReference>
<dbReference type="OrthoDB" id="9806956at2"/>
<dbReference type="InterPro" id="IPR016055">
    <property type="entry name" value="A-D-PHexomutase_a/b/a-I/II/III"/>
</dbReference>
<organism evidence="12 13">
    <name type="scientific">Desulfonauticus submarinus</name>
    <dbReference type="NCBI Taxonomy" id="206665"/>
    <lineage>
        <taxon>Bacteria</taxon>
        <taxon>Pseudomonadati</taxon>
        <taxon>Thermodesulfobacteriota</taxon>
        <taxon>Desulfovibrionia</taxon>
        <taxon>Desulfovibrionales</taxon>
        <taxon>Desulfonauticaceae</taxon>
        <taxon>Desulfonauticus</taxon>
    </lineage>
</organism>
<keyword evidence="6" id="KW-0413">Isomerase</keyword>
<keyword evidence="3" id="KW-0597">Phosphoprotein</keyword>
<dbReference type="Gene3D" id="3.40.120.10">
    <property type="entry name" value="Alpha-D-Glucose-1,6-Bisphosphate, subunit A, domain 3"/>
    <property type="match status" value="3"/>
</dbReference>
<dbReference type="SUPFAM" id="SSF55957">
    <property type="entry name" value="Phosphoglucomutase, C-terminal domain"/>
    <property type="match status" value="1"/>
</dbReference>
<dbReference type="InterPro" id="IPR005843">
    <property type="entry name" value="A-D-PHexomutase_C"/>
</dbReference>
<dbReference type="RefSeq" id="WP_092064344.1">
    <property type="nucleotide sequence ID" value="NZ_FNIN01000003.1"/>
</dbReference>
<evidence type="ECO:0000256" key="4">
    <source>
        <dbReference type="ARBA" id="ARBA00022723"/>
    </source>
</evidence>
<gene>
    <name evidence="12" type="ORF">SAMN04488516_103133</name>
</gene>
<dbReference type="Pfam" id="PF02878">
    <property type="entry name" value="PGM_PMM_I"/>
    <property type="match status" value="1"/>
</dbReference>